<evidence type="ECO:0000313" key="2">
    <source>
        <dbReference type="Proteomes" id="UP001153712"/>
    </source>
</evidence>
<sequence>MKISFGNLLRNLLGYRMSHERLPDIIRLPNVRGYEARCNDIVYCRPWNPPVDGTQSVCVFFGGDVQDFAEHMLSHRDNKHHARWSLENTAKILQNGFVDSHILVVRPARMEYRTFSCYDNFVPCVNCGVPEHVPLHYSLVHLQRIVSNVAELIRDMPDEEFEEAAKAARNGLELVGNNAQEESPERASARTLLNLNDSEVILAGFSKGCVVLNQFLYEFHYYNENTSPSDPAIISRIREMYWLDGGHSGGKNTWVTSSDLLGNLARLGIKVFVHVSPYQIDDDRRPWIRKEEKRFAETLGKLGAMTKRTAHFDGIPASIENHFEILRIFKNDVD</sequence>
<dbReference type="EMBL" id="OU900108">
    <property type="protein sequence ID" value="CAG9857943.1"/>
    <property type="molecule type" value="Genomic_DNA"/>
</dbReference>
<gene>
    <name evidence="1" type="ORF">PHYEVI_LOCUS4336</name>
</gene>
<dbReference type="AlphaFoldDB" id="A0A9N9XM55"/>
<dbReference type="Proteomes" id="UP001153712">
    <property type="component" value="Chromosome 15"/>
</dbReference>
<organism evidence="1 2">
    <name type="scientific">Phyllotreta striolata</name>
    <name type="common">Striped flea beetle</name>
    <name type="synonym">Crioceris striolata</name>
    <dbReference type="NCBI Taxonomy" id="444603"/>
    <lineage>
        <taxon>Eukaryota</taxon>
        <taxon>Metazoa</taxon>
        <taxon>Ecdysozoa</taxon>
        <taxon>Arthropoda</taxon>
        <taxon>Hexapoda</taxon>
        <taxon>Insecta</taxon>
        <taxon>Pterygota</taxon>
        <taxon>Neoptera</taxon>
        <taxon>Endopterygota</taxon>
        <taxon>Coleoptera</taxon>
        <taxon>Polyphaga</taxon>
        <taxon>Cucujiformia</taxon>
        <taxon>Chrysomeloidea</taxon>
        <taxon>Chrysomelidae</taxon>
        <taxon>Galerucinae</taxon>
        <taxon>Alticini</taxon>
        <taxon>Phyllotreta</taxon>
    </lineage>
</organism>
<keyword evidence="2" id="KW-1185">Reference proteome</keyword>
<dbReference type="OrthoDB" id="419333at2759"/>
<dbReference type="InterPro" id="IPR018881">
    <property type="entry name" value="C2orf69_mit"/>
</dbReference>
<dbReference type="Pfam" id="PF10561">
    <property type="entry name" value="C2orf69"/>
    <property type="match status" value="1"/>
</dbReference>
<dbReference type="PANTHER" id="PTHR31296">
    <property type="entry name" value="UPF0565 PROTEIN C2ORF69"/>
    <property type="match status" value="1"/>
</dbReference>
<accession>A0A9N9XM55</accession>
<dbReference type="PANTHER" id="PTHR31296:SF1">
    <property type="entry name" value="MITOCHONDRIAL PROTEIN C2ORF69"/>
    <property type="match status" value="1"/>
</dbReference>
<name>A0A9N9XM55_PHYSR</name>
<protein>
    <submittedName>
        <fullName evidence="1">Uncharacterized protein</fullName>
    </submittedName>
</protein>
<reference evidence="1" key="1">
    <citation type="submission" date="2022-01" db="EMBL/GenBank/DDBJ databases">
        <authorList>
            <person name="King R."/>
        </authorList>
    </citation>
    <scope>NUCLEOTIDE SEQUENCE</scope>
</reference>
<dbReference type="GO" id="GO:0005739">
    <property type="term" value="C:mitochondrion"/>
    <property type="evidence" value="ECO:0007669"/>
    <property type="project" value="TreeGrafter"/>
</dbReference>
<evidence type="ECO:0000313" key="1">
    <source>
        <dbReference type="EMBL" id="CAG9857943.1"/>
    </source>
</evidence>
<proteinExistence type="predicted"/>